<comment type="similarity">
    <text evidence="5">Belongs to the steroid 5-alpha reductase family. Polyprenal reductase subfamily.</text>
</comment>
<comment type="caution">
    <text evidence="5">Lacks conserved residue(s) required for the propagation of feature annotation.</text>
</comment>
<reference evidence="7" key="1">
    <citation type="submission" date="2023-06" db="EMBL/GenBank/DDBJ databases">
        <title>Multi-omics analyses reveal the molecular pathogenesis toolkit of Lasiodiplodia hormozganensis, a cross-kingdom pathogen.</title>
        <authorList>
            <person name="Felix C."/>
            <person name="Meneses R."/>
            <person name="Goncalves M.F.M."/>
            <person name="Tilleman L."/>
            <person name="Duarte A.S."/>
            <person name="Jorrin-Novo J.V."/>
            <person name="Van De Peer Y."/>
            <person name="Deforce D."/>
            <person name="Van Nieuwerburgh F."/>
            <person name="Esteves A.C."/>
            <person name="Alves A."/>
        </authorList>
    </citation>
    <scope>NUCLEOTIDE SEQUENCE</scope>
    <source>
        <strain evidence="7">CBS 339.90</strain>
    </source>
</reference>
<evidence type="ECO:0000256" key="2">
    <source>
        <dbReference type="ARBA" id="ARBA00022692"/>
    </source>
</evidence>
<organism evidence="7 8">
    <name type="scientific">Lasiodiplodia hormozganensis</name>
    <dbReference type="NCBI Taxonomy" id="869390"/>
    <lineage>
        <taxon>Eukaryota</taxon>
        <taxon>Fungi</taxon>
        <taxon>Dikarya</taxon>
        <taxon>Ascomycota</taxon>
        <taxon>Pezizomycotina</taxon>
        <taxon>Dothideomycetes</taxon>
        <taxon>Dothideomycetes incertae sedis</taxon>
        <taxon>Botryosphaeriales</taxon>
        <taxon>Botryosphaeriaceae</taxon>
        <taxon>Lasiodiplodia</taxon>
    </lineage>
</organism>
<evidence type="ECO:0000256" key="3">
    <source>
        <dbReference type="ARBA" id="ARBA00022989"/>
    </source>
</evidence>
<comment type="catalytic activity">
    <reaction evidence="5">
        <text>a di-trans,poly-cis-dolichal + NADP(+) = a di-trans,poly-cis-polyprenal + NADPH + H(+)</text>
        <dbReference type="Rhea" id="RHEA:80727"/>
        <dbReference type="Rhea" id="RHEA-COMP:19536"/>
        <dbReference type="Rhea" id="RHEA-COMP:19537"/>
        <dbReference type="ChEBI" id="CHEBI:15378"/>
        <dbReference type="ChEBI" id="CHEBI:57783"/>
        <dbReference type="ChEBI" id="CHEBI:58349"/>
        <dbReference type="ChEBI" id="CHEBI:231623"/>
        <dbReference type="ChEBI" id="CHEBI:231637"/>
        <dbReference type="EC" id="1.3.1.94"/>
    </reaction>
    <physiologicalReaction direction="right-to-left" evidence="5">
        <dbReference type="Rhea" id="RHEA:80729"/>
    </physiologicalReaction>
</comment>
<keyword evidence="5" id="KW-0560">Oxidoreductase</keyword>
<keyword evidence="3 5" id="KW-1133">Transmembrane helix</keyword>
<evidence type="ECO:0000256" key="5">
    <source>
        <dbReference type="RuleBase" id="RU367081"/>
    </source>
</evidence>
<evidence type="ECO:0000256" key="1">
    <source>
        <dbReference type="ARBA" id="ARBA00004127"/>
    </source>
</evidence>
<evidence type="ECO:0000259" key="6">
    <source>
        <dbReference type="Pfam" id="PF02544"/>
    </source>
</evidence>
<dbReference type="GO" id="GO:0005789">
    <property type="term" value="C:endoplasmic reticulum membrane"/>
    <property type="evidence" value="ECO:0007669"/>
    <property type="project" value="UniProtKB-SubCell"/>
</dbReference>
<dbReference type="Pfam" id="PF02544">
    <property type="entry name" value="Steroid_dh"/>
    <property type="match status" value="1"/>
</dbReference>
<dbReference type="EMBL" id="JAUJDW010000046">
    <property type="protein sequence ID" value="KAK0647648.1"/>
    <property type="molecule type" value="Genomic_DNA"/>
</dbReference>
<sequence length="386" mass="42534">MLEGARVKPDDRGRQLLSRPVRVECLSDGDLGVHFSQLAAWEHVEEWWDGRPLNSVTKHRRAFSLSLPQPQRETGMASPLLHPLVARLEPVLLLRSLFLTAASIVLAVDAVPAFRSRFLAYGSRAANTSAAPASPTRNALSALLDHLATYRVPHAWFAHFYVLSVLGSIFWAEQHATDGALLKLIASKAAGHRTATMSVAQVQLAWLLMLVQGSRRLYESAALSRPSSSKMWITHWLLGLLFYGAMSIAIWVEGAPALQASVDGSEIRPPLLGLRLVGGTLLFLWASKQQHNAHAYLFGLRKYTLPTQGAFRYIVCPHYTFECLIYLALSIVAAPVGQVVNKTVLCAVVFVGVNLGVTAAGTKEWYATKFGSETVERRARMVPFIW</sequence>
<comment type="subcellular location">
    <subcellularLocation>
        <location evidence="1">Endomembrane system</location>
        <topology evidence="1">Multi-pass membrane protein</topology>
    </subcellularLocation>
    <subcellularLocation>
        <location evidence="5">Endoplasmic reticulum membrane</location>
    </subcellularLocation>
</comment>
<dbReference type="EC" id="1.3.1.94" evidence="5"/>
<comment type="caution">
    <text evidence="7">The sequence shown here is derived from an EMBL/GenBank/DDBJ whole genome shotgun (WGS) entry which is preliminary data.</text>
</comment>
<dbReference type="PANTHER" id="PTHR14624">
    <property type="entry name" value="DFG10 PROTEIN"/>
    <property type="match status" value="1"/>
</dbReference>
<dbReference type="GO" id="GO:0102389">
    <property type="term" value="F:polyprenol reductase activity"/>
    <property type="evidence" value="ECO:0007669"/>
    <property type="project" value="UniProtKB-UniRule"/>
</dbReference>
<dbReference type="Proteomes" id="UP001175001">
    <property type="component" value="Unassembled WGS sequence"/>
</dbReference>
<proteinExistence type="inferred from homology"/>
<dbReference type="GO" id="GO:0016095">
    <property type="term" value="P:polyprenol catabolic process"/>
    <property type="evidence" value="ECO:0007669"/>
    <property type="project" value="UniProtKB-UniRule"/>
</dbReference>
<feature type="transmembrane region" description="Helical" evidence="5">
    <location>
        <begin position="155"/>
        <end position="172"/>
    </location>
</feature>
<feature type="transmembrane region" description="Helical" evidence="5">
    <location>
        <begin position="92"/>
        <end position="114"/>
    </location>
</feature>
<keyword evidence="5" id="KW-0521">NADP</keyword>
<dbReference type="InterPro" id="IPR039698">
    <property type="entry name" value="Dfg10/SRD5A3"/>
</dbReference>
<evidence type="ECO:0000256" key="4">
    <source>
        <dbReference type="ARBA" id="ARBA00023136"/>
    </source>
</evidence>
<dbReference type="GO" id="GO:0006488">
    <property type="term" value="P:dolichol-linked oligosaccharide biosynthetic process"/>
    <property type="evidence" value="ECO:0007669"/>
    <property type="project" value="UniProtKB-UniRule"/>
</dbReference>
<dbReference type="GO" id="GO:0003865">
    <property type="term" value="F:3-oxo-5-alpha-steroid 4-dehydrogenase activity"/>
    <property type="evidence" value="ECO:0007669"/>
    <property type="project" value="TreeGrafter"/>
</dbReference>
<comment type="pathway">
    <text evidence="5">Protein modification; protein glycosylation.</text>
</comment>
<keyword evidence="4 5" id="KW-0472">Membrane</keyword>
<evidence type="ECO:0000313" key="8">
    <source>
        <dbReference type="Proteomes" id="UP001175001"/>
    </source>
</evidence>
<protein>
    <recommendedName>
        <fullName evidence="5">Polyprenal reductase</fullName>
        <ecNumber evidence="5">1.3.1.94</ecNumber>
    </recommendedName>
</protein>
<keyword evidence="5" id="KW-0256">Endoplasmic reticulum</keyword>
<dbReference type="InterPro" id="IPR001104">
    <property type="entry name" value="3-oxo-5_a-steroid_4-DH_C"/>
</dbReference>
<dbReference type="PANTHER" id="PTHR14624:SF0">
    <property type="entry name" value="POLYPRENOL REDUCTASE"/>
    <property type="match status" value="1"/>
</dbReference>
<dbReference type="PROSITE" id="PS50244">
    <property type="entry name" value="S5A_REDUCTASE"/>
    <property type="match status" value="1"/>
</dbReference>
<name>A0AA40CSC6_9PEZI</name>
<accession>A0AA40CSC6</accession>
<dbReference type="AlphaFoldDB" id="A0AA40CSC6"/>
<evidence type="ECO:0000313" key="7">
    <source>
        <dbReference type="EMBL" id="KAK0647648.1"/>
    </source>
</evidence>
<feature type="domain" description="3-oxo-5-alpha-steroid 4-dehydrogenase C-terminal" evidence="6">
    <location>
        <begin position="276"/>
        <end position="386"/>
    </location>
</feature>
<keyword evidence="8" id="KW-1185">Reference proteome</keyword>
<feature type="transmembrane region" description="Helical" evidence="5">
    <location>
        <begin position="232"/>
        <end position="252"/>
    </location>
</feature>
<comment type="function">
    <text evidence="5">Plays a key role in early steps of protein N-linked glycosylation by being involved in the conversion of polyprenol into dolichol. Acts as a polyprenal reductase that mediates the reduction of polyprenal into dolichal in a NADP-dependent mechanism. Dolichols are required for the synthesis of dolichol-linked monosaccharides and the oligosaccharide precursor used for N-glycosylation.</text>
</comment>
<gene>
    <name evidence="7" type="ORF">DIS24_g7517</name>
</gene>
<keyword evidence="2 5" id="KW-0812">Transmembrane</keyword>
<dbReference type="GO" id="GO:0160198">
    <property type="term" value="F:polyprenal reductase activity"/>
    <property type="evidence" value="ECO:0007669"/>
    <property type="project" value="UniProtKB-EC"/>
</dbReference>